<keyword evidence="1" id="KW-0677">Repeat</keyword>
<evidence type="ECO:0000259" key="5">
    <source>
        <dbReference type="PROSITE" id="PS50901"/>
    </source>
</evidence>
<dbReference type="RefSeq" id="WP_244034691.1">
    <property type="nucleotide sequence ID" value="NZ_JAAECS010000007.1"/>
</dbReference>
<keyword evidence="3 4" id="KW-0067">ATP-binding</keyword>
<dbReference type="EMBL" id="JAAECS010000007">
    <property type="protein sequence ID" value="MCJ1990136.1"/>
    <property type="molecule type" value="Genomic_DNA"/>
</dbReference>
<gene>
    <name evidence="6" type="primary">essC</name>
    <name evidence="6" type="ORF">GYN21_07875</name>
</gene>
<dbReference type="PROSITE" id="PS50901">
    <property type="entry name" value="FTSK"/>
    <property type="match status" value="2"/>
</dbReference>
<dbReference type="PANTHER" id="PTHR22683:SF1">
    <property type="entry name" value="TYPE VII SECRETION SYSTEM PROTEIN ESSC"/>
    <property type="match status" value="1"/>
</dbReference>
<accession>A0ABT0ATT1</accession>
<feature type="binding site" evidence="4">
    <location>
        <begin position="1018"/>
        <end position="1025"/>
    </location>
    <ligand>
        <name>ATP</name>
        <dbReference type="ChEBI" id="CHEBI:30616"/>
    </ligand>
</feature>
<dbReference type="Pfam" id="PF01580">
    <property type="entry name" value="FtsK_SpoIIIE"/>
    <property type="match status" value="2"/>
</dbReference>
<keyword evidence="2 4" id="KW-0547">Nucleotide-binding</keyword>
<evidence type="ECO:0000256" key="1">
    <source>
        <dbReference type="ARBA" id="ARBA00022737"/>
    </source>
</evidence>
<dbReference type="NCBIfam" id="TIGR03928">
    <property type="entry name" value="T7_EssCb_Firm"/>
    <property type="match status" value="1"/>
</dbReference>
<sequence>MGIFEANEIETGDRFLIDNRLNPSDLIFVVYSLGDRLKKISLTQTSPSAKCLGSLFGVVNNKLHIDGWSTELGCQEIKGTRFLILSRDNAQTYFFIFNTSKKLVISSDAFAGIKSPGKTRLILDQDRLIVDIKEADVYYNDKKIVGHHVFSILEGASFLTPHYLLEKRPSQWKITVFSDDFTFEPNHVLLQKRKSEFPKDFPDYRRSPRLNLEVPTDKFKLQGSSKHQEKKGNGLLKMILPPLMMIGMTGVTTLLSGRDALMMLGMGGASLLTTTFTVSQFFTEKKANKLSAIEEKENDLHYLVTTVGEITRSYKREKEVLDFQLPSPEKLVDMTAVYDSRIYERQVHNKDFLTVSLGRCDTPSSLTVETDVNDKDLSHEAKHLKTLAKQFSTQRQVPTAISLLDQTLGLVGAHDVLETSLENLLFQTAFFHSYRDVNFISLLSRKAYQETWQNWRLLPHFKLQELNMRGLIYNEKLRDIVLNAFYQRLIKRKQMVKEAGREKVQFSPHYILTIVDDALLSGHGINELLAEDMSELGVTVIWCKEDANQLPETVVSLVAIPSTANGQLISDHTVYLAKPFVPYPALPDLAVSLIKLANLNHLEVEKNAVPESLSLLEQYEVKTVEELEIGQRWETAQPNKSIKSLIGWRGKSDDVYWDLHERGHGPHALVGGTTGSGKSEFLTTYLIGLAINFSPEDIGMLIIDWKGGGIANTLDKLPHFMGAITNLDGAGTARALASIKAELDKRQREFARYGVNSINDYMSLYKQRHESKPDINYPTKPLPHLILVSDEFAELKANVPEFLDELTSVARIGRSLGVHLILATQKPSGVVNDQIEANSRSKIALKMASIQDSNELLKTPDAAHITNPGRGYLRVGENEVYDLFQSGYAGVPYDPEAENEAKVDERIFSINALGQYELMYDPTEEVVQGKDTSDFPSQLDAVIGAIGSCFKARAYLMPDRPWLANLSEKIVTPIVQITQNSQSPMLTIPLGFLDIPAKQAQEVYLFDLVKQGHTVIFASPGYGKSTVLQTLVMNLARQNTPEEVQFNLLDFGTNGLLPLKDLPHVADLVTLEEDEKLQKMLAKLASELAKRKKLFKEIGVASLSQYETKTTHTLPVMLTILDSYDSLDQNDPRKDKIDTRLIQLLRDGAGLGVYLILTAGRVGAVRPNMMSNISTKFLLYLNDENDVATIMGRDKLGQTDLFGRGQVMRELPTAIQFYLPVAGKNDSDLLANLEHEVLRLDLAWTGKRPEKIPMVPAELTVEGFDRLPEVIQWQNEQKLPLGMSYETTDSLGFIPGRQPYFLFAPMDDDQNSLFQQLLLRQISKVQTEVLLIDFNESFEETIGQTTLSQNVTCITDKNEAREIIKGMVGYGQLLKRHEVGESVILVISNIQDFIKKTAISASDFIVLLKNTYKAGLDIIIFSPHEYISKSFDDVPKAIRQLKFSGLIGSRIYDSVLIKGSGLSSEPELDNQACYFILRGGSAYDKIKLPKLEEGLDNV</sequence>
<dbReference type="PANTHER" id="PTHR22683">
    <property type="entry name" value="SPORULATION PROTEIN RELATED"/>
    <property type="match status" value="1"/>
</dbReference>
<evidence type="ECO:0000313" key="6">
    <source>
        <dbReference type="EMBL" id="MCJ1990136.1"/>
    </source>
</evidence>
<evidence type="ECO:0000256" key="2">
    <source>
        <dbReference type="ARBA" id="ARBA00022741"/>
    </source>
</evidence>
<dbReference type="Gene3D" id="3.40.50.300">
    <property type="entry name" value="P-loop containing nucleotide triphosphate hydrolases"/>
    <property type="match status" value="2"/>
</dbReference>
<feature type="domain" description="FtsK" evidence="5">
    <location>
        <begin position="652"/>
        <end position="854"/>
    </location>
</feature>
<dbReference type="CDD" id="cd01127">
    <property type="entry name" value="TrwB_TraG_TraD_VirD4"/>
    <property type="match status" value="1"/>
</dbReference>
<evidence type="ECO:0000313" key="7">
    <source>
        <dbReference type="Proteomes" id="UP001522450"/>
    </source>
</evidence>
<feature type="binding site" evidence="4">
    <location>
        <begin position="672"/>
        <end position="679"/>
    </location>
    <ligand>
        <name>ATP</name>
        <dbReference type="ChEBI" id="CHEBI:30616"/>
    </ligand>
</feature>
<name>A0ABT0ATT1_9LACT</name>
<reference evidence="6 7" key="1">
    <citation type="journal article" date="2022" name="Microbiol. Res.">
        <title>Comparative genome analysis, predicted lifestyle and antimicrobial strategies of Lactococcus carnosus and Lactococcus paracarnosus isolated from meat.</title>
        <authorList>
            <person name="Werum V."/>
            <person name="Ehrmann M."/>
            <person name="Vogel R."/>
            <person name="Hilgarth M."/>
        </authorList>
    </citation>
    <scope>NUCLEOTIDE SEQUENCE [LARGE SCALE GENOMIC DNA]</scope>
    <source>
        <strain evidence="6 7">TMW22177</strain>
    </source>
</reference>
<feature type="domain" description="FtsK" evidence="5">
    <location>
        <begin position="1000"/>
        <end position="1188"/>
    </location>
</feature>
<dbReference type="SUPFAM" id="SSF52540">
    <property type="entry name" value="P-loop containing nucleoside triphosphate hydrolases"/>
    <property type="match status" value="2"/>
</dbReference>
<dbReference type="InterPro" id="IPR023839">
    <property type="entry name" value="Firmicutes_EssC_C"/>
</dbReference>
<evidence type="ECO:0000256" key="4">
    <source>
        <dbReference type="PROSITE-ProRule" id="PRU00289"/>
    </source>
</evidence>
<keyword evidence="7" id="KW-1185">Reference proteome</keyword>
<dbReference type="InterPro" id="IPR002543">
    <property type="entry name" value="FtsK_dom"/>
</dbReference>
<comment type="caution">
    <text evidence="6">The sequence shown here is derived from an EMBL/GenBank/DDBJ whole genome shotgun (WGS) entry which is preliminary data.</text>
</comment>
<dbReference type="InterPro" id="IPR050206">
    <property type="entry name" value="FtsK/SpoIIIE/SftA"/>
</dbReference>
<evidence type="ECO:0000256" key="3">
    <source>
        <dbReference type="ARBA" id="ARBA00022840"/>
    </source>
</evidence>
<organism evidence="6 7">
    <name type="scientific">Pseudolactococcus carnosus</name>
    <dbReference type="NCBI Taxonomy" id="2749961"/>
    <lineage>
        <taxon>Bacteria</taxon>
        <taxon>Bacillati</taxon>
        <taxon>Bacillota</taxon>
        <taxon>Bacilli</taxon>
        <taxon>Lactobacillales</taxon>
        <taxon>Streptococcaceae</taxon>
        <taxon>Pseudolactococcus</taxon>
    </lineage>
</organism>
<dbReference type="InterPro" id="IPR027417">
    <property type="entry name" value="P-loop_NTPase"/>
</dbReference>
<proteinExistence type="predicted"/>
<dbReference type="Proteomes" id="UP001522450">
    <property type="component" value="Unassembled WGS sequence"/>
</dbReference>
<protein>
    <submittedName>
        <fullName evidence="6">Type VII secretion protein EssC</fullName>
    </submittedName>
</protein>